<comment type="similarity">
    <text evidence="2">Belongs to the insect chemoreceptor superfamily. Gustatory receptor (GR) family. Gr5a subfamily.</text>
</comment>
<evidence type="ECO:0000256" key="7">
    <source>
        <dbReference type="ARBA" id="ARBA00023170"/>
    </source>
</evidence>
<evidence type="ECO:0008006" key="12">
    <source>
        <dbReference type="Google" id="ProtNLM"/>
    </source>
</evidence>
<feature type="transmembrane region" description="Helical" evidence="9">
    <location>
        <begin position="581"/>
        <end position="602"/>
    </location>
</feature>
<feature type="transmembrane region" description="Helical" evidence="9">
    <location>
        <begin position="57"/>
        <end position="80"/>
    </location>
</feature>
<feature type="transmembrane region" description="Helical" evidence="9">
    <location>
        <begin position="666"/>
        <end position="686"/>
    </location>
</feature>
<feature type="transmembrane region" description="Helical" evidence="9">
    <location>
        <begin position="614"/>
        <end position="631"/>
    </location>
</feature>
<dbReference type="PANTHER" id="PTHR21421">
    <property type="entry name" value="GUSTATORY RECEPTOR"/>
    <property type="match status" value="1"/>
</dbReference>
<name>A0ABM4TSF0_DROSZ</name>
<accession>A0ABM4TSF0</accession>
<organism evidence="10 11">
    <name type="scientific">Drosophila suzukii</name>
    <name type="common">Spotted-wing drosophila fruit fly</name>
    <dbReference type="NCBI Taxonomy" id="28584"/>
    <lineage>
        <taxon>Eukaryota</taxon>
        <taxon>Metazoa</taxon>
        <taxon>Ecdysozoa</taxon>
        <taxon>Arthropoda</taxon>
        <taxon>Hexapoda</taxon>
        <taxon>Insecta</taxon>
        <taxon>Pterygota</taxon>
        <taxon>Neoptera</taxon>
        <taxon>Endopterygota</taxon>
        <taxon>Diptera</taxon>
        <taxon>Brachycera</taxon>
        <taxon>Muscomorpha</taxon>
        <taxon>Ephydroidea</taxon>
        <taxon>Drosophilidae</taxon>
        <taxon>Drosophila</taxon>
        <taxon>Sophophora</taxon>
    </lineage>
</organism>
<dbReference type="GeneID" id="108011843"/>
<evidence type="ECO:0000256" key="4">
    <source>
        <dbReference type="ARBA" id="ARBA00022692"/>
    </source>
</evidence>
<reference evidence="11" key="1">
    <citation type="submission" date="2025-08" db="UniProtKB">
        <authorList>
            <consortium name="RefSeq"/>
        </authorList>
    </citation>
    <scope>IDENTIFICATION</scope>
</reference>
<feature type="transmembrane region" description="Helical" evidence="9">
    <location>
        <begin position="414"/>
        <end position="433"/>
    </location>
</feature>
<evidence type="ECO:0000256" key="3">
    <source>
        <dbReference type="ARBA" id="ARBA00022475"/>
    </source>
</evidence>
<dbReference type="RefSeq" id="XP_070852906.1">
    <property type="nucleotide sequence ID" value="XM_070996805.1"/>
</dbReference>
<feature type="transmembrane region" description="Helical" evidence="9">
    <location>
        <begin position="350"/>
        <end position="371"/>
    </location>
</feature>
<dbReference type="Pfam" id="PF06151">
    <property type="entry name" value="Trehalose_recp"/>
    <property type="match status" value="3"/>
</dbReference>
<evidence type="ECO:0000256" key="6">
    <source>
        <dbReference type="ARBA" id="ARBA00023136"/>
    </source>
</evidence>
<evidence type="ECO:0000313" key="10">
    <source>
        <dbReference type="Proteomes" id="UP001652628"/>
    </source>
</evidence>
<keyword evidence="3" id="KW-1003">Cell membrane</keyword>
<feature type="transmembrane region" description="Helical" evidence="9">
    <location>
        <begin position="1116"/>
        <end position="1133"/>
    </location>
</feature>
<keyword evidence="4 9" id="KW-0812">Transmembrane</keyword>
<sequence>MAPNQSHLSDVIYQYNACLKRSVTSVSIITKLNEFRVKSHLCVHGLQMERSVQENTLHYAIGNVLFVARIFGVLPLSGIGPTNKPENVRFRWFSPVILFFVVVLIFVIGDFVLSAKLVLLNGLKIYTIGSLSFSVICMFCFCAFINIARRWPYIIRQTALCEQIFLKPCYGSYQGLNFSRILRRWALTMLVTALCEHLTYVGSAVWSNYEQIRDCNLKEGFLENYFLRERQEVFSVFDYQLWMVFFIEWSTLSMTFIWNFGDIFLFLICRGLNIRFQQIHWRIRQNLRKTVTKEFWQEIRSDLLDLDDLLKLYENELSGLILVCCAHNMYFICVQVYHSFQVKGAFMDELYFWFCLLYVIARLMNMMFAAASIPQEVKDISSTLYEVPSSSWCNDLERLSEMLRNERFALSGKGYFFVTRRLIFAMAAALMGYELVLFRQLEGTVVQKSICSRGPGSSMSIFFSYVSRARNMARTTGDPAKRRRCIARIKFWRRSRVGSDITLGIIKYRVVSKPSRQFQFSLIRAWLLRIRKEDYKYCGSFQEAIKPVLIIAQIFALMPVREVSSKFAEDLIFTWFSIRTYYALVTILCFGITSGYLVAYVTNVSFDFDSVETLVFYLSIFLISLSFLQLARKWPAIAQEWQSVESKLPPLKLAQERRSLAQHIKIITIVATTCSLVEHIMSMLSMGYYVNSCPHFTGDPIDSFLYLNYSTVFYFVDYTTFLGILGKVVNVLSTFAWNFNDIFVMAVSVALAARFRQLNDFMMREARLPTTVEHWMQCRINFRNLCKLCEEVDDAISTITLLCFSNNLYFICGKILKSMQAKPSILHTLYFWFSLAYLLGRTLILSLYSSSINDESKRPLVIFRLVPREFWCDELKRFSEEVQMDNVALTGMKFFRLTRGVVISVAGTIVTYELILLQFNGEEKVAGCFESLPRLVELEGRRMKFLPKLERRLRRLKKKVTRPTLVRKLDLVHERNPCKFIEFFNYGLSVKIIPLPFSSARNKAFQESCETYKNHFENEYELRSKQPKLSRSDKEAFLSDGTFHQAVGRVLLVAEFFAMMPVKGVTGKHPSNLSFSWRNIRTCFCLLFIASSLANFGLSLFKVLNNPISFNSIKPIIFRGSVLLVLIVALKLARQWPQLMMFWHTVEKELPQYKTQLGRWKMGHTISMVMLVGMMLSFAEHILSMISAINYASFCNRTADPIQNYFLRTNDEIFFVASYSTPLALWGKFQNVYSTFIWNYMDMFVMIVSIGLASKFRQLNDDLRNFKGMNMAPTYWSERRIQYRNICILCDKMDDAISLITMVSFSNNLYFICVQLLRSLNTMPSVAHAVYFYFSLIFLIGRTLAVSLYSASVHDESRLTLRYLRCVPKESWCPEVKRFTEEVISDEVALSGMKFFHLTRKLVLSVAGTIVTYELVLIQFHEDNDLWDCDQSYYS</sequence>
<feature type="transmembrane region" description="Helical" evidence="9">
    <location>
        <begin position="1169"/>
        <end position="1192"/>
    </location>
</feature>
<evidence type="ECO:0000256" key="9">
    <source>
        <dbReference type="SAM" id="Phobius"/>
    </source>
</evidence>
<feature type="transmembrane region" description="Helical" evidence="9">
    <location>
        <begin position="241"/>
        <end position="268"/>
    </location>
</feature>
<dbReference type="InterPro" id="IPR009318">
    <property type="entry name" value="Gustatory_rcpt"/>
</dbReference>
<feature type="transmembrane region" description="Helical" evidence="9">
    <location>
        <begin position="737"/>
        <end position="755"/>
    </location>
</feature>
<evidence type="ECO:0000256" key="8">
    <source>
        <dbReference type="ARBA" id="ARBA00023224"/>
    </source>
</evidence>
<feature type="transmembrane region" description="Helical" evidence="9">
    <location>
        <begin position="1402"/>
        <end position="1420"/>
    </location>
</feature>
<comment type="subcellular location">
    <subcellularLocation>
        <location evidence="1">Cell membrane</location>
        <topology evidence="1">Multi-pass membrane protein</topology>
    </subcellularLocation>
</comment>
<feature type="transmembrane region" description="Helical" evidence="9">
    <location>
        <begin position="92"/>
        <end position="113"/>
    </location>
</feature>
<feature type="transmembrane region" description="Helical" evidence="9">
    <location>
        <begin position="1083"/>
        <end position="1104"/>
    </location>
</feature>
<keyword evidence="7" id="KW-0675">Receptor</keyword>
<feature type="transmembrane region" description="Helical" evidence="9">
    <location>
        <begin position="1329"/>
        <end position="1349"/>
    </location>
</feature>
<feature type="transmembrane region" description="Helical" evidence="9">
    <location>
        <begin position="706"/>
        <end position="725"/>
    </location>
</feature>
<gene>
    <name evidence="11" type="primary">LOC108011843</name>
</gene>
<evidence type="ECO:0000256" key="2">
    <source>
        <dbReference type="ARBA" id="ARBA00005327"/>
    </source>
</evidence>
<keyword evidence="10" id="KW-1185">Reference proteome</keyword>
<feature type="transmembrane region" description="Helical" evidence="9">
    <location>
        <begin position="1236"/>
        <end position="1254"/>
    </location>
</feature>
<evidence type="ECO:0000256" key="5">
    <source>
        <dbReference type="ARBA" id="ARBA00022989"/>
    </source>
</evidence>
<feature type="transmembrane region" description="Helical" evidence="9">
    <location>
        <begin position="1296"/>
        <end position="1317"/>
    </location>
</feature>
<keyword evidence="8" id="KW-0807">Transducer</keyword>
<proteinExistence type="inferred from homology"/>
<protein>
    <recommendedName>
        <fullName evidence="12">Gustatory receptor</fullName>
    </recommendedName>
</protein>
<keyword evidence="5 9" id="KW-1133">Transmembrane helix</keyword>
<dbReference type="PANTHER" id="PTHR21421:SF29">
    <property type="entry name" value="GUSTATORY RECEPTOR 5A FOR TREHALOSE-RELATED"/>
    <property type="match status" value="1"/>
</dbReference>
<feature type="transmembrane region" description="Helical" evidence="9">
    <location>
        <begin position="829"/>
        <end position="848"/>
    </location>
</feature>
<dbReference type="Proteomes" id="UP001652628">
    <property type="component" value="Chromosome 3"/>
</dbReference>
<evidence type="ECO:0000256" key="1">
    <source>
        <dbReference type="ARBA" id="ARBA00004651"/>
    </source>
</evidence>
<feature type="transmembrane region" description="Helical" evidence="9">
    <location>
        <begin position="125"/>
        <end position="147"/>
    </location>
</feature>
<feature type="transmembrane region" description="Helical" evidence="9">
    <location>
        <begin position="185"/>
        <end position="206"/>
    </location>
</feature>
<evidence type="ECO:0000313" key="11">
    <source>
        <dbReference type="RefSeq" id="XP_070852906.1"/>
    </source>
</evidence>
<keyword evidence="6 9" id="KW-0472">Membrane</keyword>